<dbReference type="InterPro" id="IPR003959">
    <property type="entry name" value="ATPase_AAA_core"/>
</dbReference>
<comment type="caution">
    <text evidence="2">The sequence shown here is derived from an EMBL/GenBank/DDBJ whole genome shotgun (WGS) entry which is preliminary data.</text>
</comment>
<keyword evidence="3" id="KW-1185">Reference proteome</keyword>
<dbReference type="Gene3D" id="3.40.50.300">
    <property type="entry name" value="P-loop containing nucleotide triphosphate hydrolases"/>
    <property type="match status" value="1"/>
</dbReference>
<dbReference type="GO" id="GO:0016887">
    <property type="term" value="F:ATP hydrolysis activity"/>
    <property type="evidence" value="ECO:0007669"/>
    <property type="project" value="InterPro"/>
</dbReference>
<sequence length="339" mass="39877">MKGQTSMEESKRNFVKDGDKYIYVGEIETTNLPPGIYVPFVSDNGFTLEDTYLGERDRSLYRHEENTKNAKFIGYHLRNSDKFKINKAVNIQIPNKQILPLENYSPNFKAISERIEVFLKKINSDKTNNQFKEDKYLIAGEPGTGKSEFVKRECKKMVLLYDARVILIHNQDDLRAMYSAHGFSTIEKSFKDELIVYVFEEFDSLIESFGENIFKELLDSKVRNRKQITFMITNYPDKLPVAITRKGRIDYIEMIGPKSFSINFIYDLYETLIGEQLPKKHRNSDWLEEVKNRLTPAEIVNLIKESYFYNEDIDETWRRRKVKTEEEEIILKRNGVTGF</sequence>
<reference evidence="2 3" key="1">
    <citation type="submission" date="2018-05" db="EMBL/GenBank/DDBJ databases">
        <title>Rhodohalobacter halophilus gen. nov., sp. nov., a moderately halophilic member of the family Balneolaceae.</title>
        <authorList>
            <person name="Liu Z.-W."/>
        </authorList>
    </citation>
    <scope>NUCLEOTIDE SEQUENCE [LARGE SCALE GENOMIC DNA]</scope>
    <source>
        <strain evidence="2 3">8A47</strain>
    </source>
</reference>
<evidence type="ECO:0000259" key="1">
    <source>
        <dbReference type="Pfam" id="PF00004"/>
    </source>
</evidence>
<protein>
    <recommendedName>
        <fullName evidence="1">ATPase AAA-type core domain-containing protein</fullName>
    </recommendedName>
</protein>
<feature type="domain" description="ATPase AAA-type core" evidence="1">
    <location>
        <begin position="137"/>
        <end position="254"/>
    </location>
</feature>
<dbReference type="AlphaFoldDB" id="A0A316TRV9"/>
<dbReference type="InterPro" id="IPR027417">
    <property type="entry name" value="P-loop_NTPase"/>
</dbReference>
<evidence type="ECO:0000313" key="2">
    <source>
        <dbReference type="EMBL" id="PWN06361.1"/>
    </source>
</evidence>
<dbReference type="GO" id="GO:0005524">
    <property type="term" value="F:ATP binding"/>
    <property type="evidence" value="ECO:0007669"/>
    <property type="project" value="InterPro"/>
</dbReference>
<organism evidence="2 3">
    <name type="scientific">Rhodohalobacter mucosus</name>
    <dbReference type="NCBI Taxonomy" id="2079485"/>
    <lineage>
        <taxon>Bacteria</taxon>
        <taxon>Pseudomonadati</taxon>
        <taxon>Balneolota</taxon>
        <taxon>Balneolia</taxon>
        <taxon>Balneolales</taxon>
        <taxon>Balneolaceae</taxon>
        <taxon>Rhodohalobacter</taxon>
    </lineage>
</organism>
<proteinExistence type="predicted"/>
<name>A0A316TRV9_9BACT</name>
<accession>A0A316TRV9</accession>
<dbReference type="SUPFAM" id="SSF52540">
    <property type="entry name" value="P-loop containing nucleoside triphosphate hydrolases"/>
    <property type="match status" value="1"/>
</dbReference>
<gene>
    <name evidence="2" type="ORF">DDZ15_11105</name>
</gene>
<evidence type="ECO:0000313" key="3">
    <source>
        <dbReference type="Proteomes" id="UP000245533"/>
    </source>
</evidence>
<dbReference type="Pfam" id="PF00004">
    <property type="entry name" value="AAA"/>
    <property type="match status" value="1"/>
</dbReference>
<dbReference type="Proteomes" id="UP000245533">
    <property type="component" value="Unassembled WGS sequence"/>
</dbReference>
<dbReference type="EMBL" id="QGGB01000007">
    <property type="protein sequence ID" value="PWN06361.1"/>
    <property type="molecule type" value="Genomic_DNA"/>
</dbReference>